<dbReference type="Pfam" id="PF06252">
    <property type="entry name" value="GemA"/>
    <property type="match status" value="1"/>
</dbReference>
<sequence length="145" mass="16910">MMSRNTELAKIHLGKKQLGLDDDTYQVMLEDMFGVSSAAKLDYKQRYRLLRHMEERGAVFIAKQQTAPKPEKDFYAIPDNAPYMKQKRYILALWKKLGWKTSGVDIYMKEQFDVESFVWLKDQAVLQAIAKDLVKLCQDQGIEVE</sequence>
<dbReference type="STRING" id="1121457.SAMN02745161_3257"/>
<dbReference type="InterPro" id="IPR009363">
    <property type="entry name" value="Phage_Mu_Gp16"/>
</dbReference>
<dbReference type="EMBL" id="FSRG01000009">
    <property type="protein sequence ID" value="SIO40980.1"/>
    <property type="molecule type" value="Genomic_DNA"/>
</dbReference>
<accession>A0A1N6J9H8</accession>
<dbReference type="Proteomes" id="UP000184694">
    <property type="component" value="Unassembled WGS sequence"/>
</dbReference>
<dbReference type="AlphaFoldDB" id="A0A1N6J9H8"/>
<evidence type="ECO:0000313" key="1">
    <source>
        <dbReference type="EMBL" id="SIO40980.1"/>
    </source>
</evidence>
<name>A0A1N6J9H8_9BACT</name>
<dbReference type="RefSeq" id="WP_245796753.1">
    <property type="nucleotide sequence ID" value="NZ_FSRG01000009.1"/>
</dbReference>
<evidence type="ECO:0008006" key="3">
    <source>
        <dbReference type="Google" id="ProtNLM"/>
    </source>
</evidence>
<evidence type="ECO:0000313" key="2">
    <source>
        <dbReference type="Proteomes" id="UP000184694"/>
    </source>
</evidence>
<proteinExistence type="predicted"/>
<reference evidence="2" key="1">
    <citation type="submission" date="2016-11" db="EMBL/GenBank/DDBJ databases">
        <authorList>
            <person name="Varghese N."/>
            <person name="Submissions S."/>
        </authorList>
    </citation>
    <scope>NUCLEOTIDE SEQUENCE [LARGE SCALE GENOMIC DNA]</scope>
    <source>
        <strain evidence="2">DSM 17456</strain>
    </source>
</reference>
<gene>
    <name evidence="1" type="ORF">SAMN02745161_3257</name>
</gene>
<organism evidence="1 2">
    <name type="scientific">Halodesulfovibrio marinisediminis DSM 17456</name>
    <dbReference type="NCBI Taxonomy" id="1121457"/>
    <lineage>
        <taxon>Bacteria</taxon>
        <taxon>Pseudomonadati</taxon>
        <taxon>Thermodesulfobacteriota</taxon>
        <taxon>Desulfovibrionia</taxon>
        <taxon>Desulfovibrionales</taxon>
        <taxon>Desulfovibrionaceae</taxon>
        <taxon>Halodesulfovibrio</taxon>
    </lineage>
</organism>
<protein>
    <recommendedName>
        <fullName evidence="3">Mu-like prophage protein gp16</fullName>
    </recommendedName>
</protein>
<keyword evidence="2" id="KW-1185">Reference proteome</keyword>